<reference evidence="2" key="1">
    <citation type="submission" date="2022-08" db="UniProtKB">
        <authorList>
            <consortium name="EnsemblMetazoa"/>
        </authorList>
    </citation>
    <scope>IDENTIFICATION</scope>
    <source>
        <strain evidence="2">EBRO</strain>
    </source>
</reference>
<sequence length="339" mass="37240">MEAREEKEVLIASIASCVRYLVLIPPFPPLHHLIRDAPTAPERDPKCQGHPRETPAFVCGSASVDAERATGTPTSNSSSSLVLSSLPSGPSGRSNNTALTLNRSYHRRMEETGRPKPHQGTSPNRQLWRATRTSAPSKRVEIEVEVVSLLLLFVPSWGIGGVPVAVGARPHHHLTPLLGARRTDWTGAGLERRLRVDHGQQRPGRVVVRQHGEVAFAADQKPQPETLARKQLVLRAVVRLQLERLPVQHGVHVRQAHLVGAGEVRVLVRPVLARKQHRQLLLPATQRHLHADVHQVALGRPVACVRQRVSQSRLESIDIPPIPVPHDCYGGAGSTTEQL</sequence>
<dbReference type="EnsemblMetazoa" id="AATE000820-RA">
    <property type="protein sequence ID" value="AATE000820-PA.1"/>
    <property type="gene ID" value="AATE000820"/>
</dbReference>
<feature type="compositionally biased region" description="Low complexity" evidence="1">
    <location>
        <begin position="70"/>
        <end position="96"/>
    </location>
</feature>
<evidence type="ECO:0000256" key="1">
    <source>
        <dbReference type="SAM" id="MobiDB-lite"/>
    </source>
</evidence>
<proteinExistence type="predicted"/>
<protein>
    <submittedName>
        <fullName evidence="2">Uncharacterized protein</fullName>
    </submittedName>
</protein>
<feature type="compositionally biased region" description="Polar residues" evidence="1">
    <location>
        <begin position="119"/>
        <end position="134"/>
    </location>
</feature>
<name>A0A182IKE2_ANOAO</name>
<dbReference type="VEuPathDB" id="VectorBase:AATE000820"/>
<dbReference type="AlphaFoldDB" id="A0A182IKE2"/>
<evidence type="ECO:0000313" key="2">
    <source>
        <dbReference type="EnsemblMetazoa" id="AATE000820-PA.1"/>
    </source>
</evidence>
<organism evidence="2">
    <name type="scientific">Anopheles atroparvus</name>
    <name type="common">European mosquito</name>
    <dbReference type="NCBI Taxonomy" id="41427"/>
    <lineage>
        <taxon>Eukaryota</taxon>
        <taxon>Metazoa</taxon>
        <taxon>Ecdysozoa</taxon>
        <taxon>Arthropoda</taxon>
        <taxon>Hexapoda</taxon>
        <taxon>Insecta</taxon>
        <taxon>Pterygota</taxon>
        <taxon>Neoptera</taxon>
        <taxon>Endopterygota</taxon>
        <taxon>Diptera</taxon>
        <taxon>Nematocera</taxon>
        <taxon>Culicoidea</taxon>
        <taxon>Culicidae</taxon>
        <taxon>Anophelinae</taxon>
        <taxon>Anopheles</taxon>
    </lineage>
</organism>
<feature type="region of interest" description="Disordered" evidence="1">
    <location>
        <begin position="67"/>
        <end position="134"/>
    </location>
</feature>
<accession>A0A182IKE2</accession>